<gene>
    <name evidence="2" type="ORF">PSON_ATCC_30995.1.T0790004</name>
</gene>
<keyword evidence="1" id="KW-0812">Transmembrane</keyword>
<protein>
    <recommendedName>
        <fullName evidence="4">Transmembrane protein</fullName>
    </recommendedName>
</protein>
<evidence type="ECO:0000313" key="3">
    <source>
        <dbReference type="Proteomes" id="UP000692954"/>
    </source>
</evidence>
<keyword evidence="1" id="KW-1133">Transmembrane helix</keyword>
<sequence length="113" mass="13412">MKNQQHNEFNEQYHLIPQEELNQQQLNQVRQKVHPCILCLLLTFGMSILFGGYLISEITLNNENQSQNCGTMIKIIKYYSQFLMIDGVAQIYRLKILKNYFCNFRLSNAYQEI</sequence>
<evidence type="ECO:0000313" key="2">
    <source>
        <dbReference type="EMBL" id="CAD8102882.1"/>
    </source>
</evidence>
<evidence type="ECO:0008006" key="4">
    <source>
        <dbReference type="Google" id="ProtNLM"/>
    </source>
</evidence>
<reference evidence="2" key="1">
    <citation type="submission" date="2021-01" db="EMBL/GenBank/DDBJ databases">
        <authorList>
            <consortium name="Genoscope - CEA"/>
            <person name="William W."/>
        </authorList>
    </citation>
    <scope>NUCLEOTIDE SEQUENCE</scope>
</reference>
<feature type="transmembrane region" description="Helical" evidence="1">
    <location>
        <begin position="36"/>
        <end position="55"/>
    </location>
</feature>
<name>A0A8S1PHW2_9CILI</name>
<comment type="caution">
    <text evidence="2">The sequence shown here is derived from an EMBL/GenBank/DDBJ whole genome shotgun (WGS) entry which is preliminary data.</text>
</comment>
<dbReference type="EMBL" id="CAJJDN010000079">
    <property type="protein sequence ID" value="CAD8102882.1"/>
    <property type="molecule type" value="Genomic_DNA"/>
</dbReference>
<dbReference type="Proteomes" id="UP000692954">
    <property type="component" value="Unassembled WGS sequence"/>
</dbReference>
<proteinExistence type="predicted"/>
<dbReference type="AlphaFoldDB" id="A0A8S1PHW2"/>
<accession>A0A8S1PHW2</accession>
<organism evidence="2 3">
    <name type="scientific">Paramecium sonneborni</name>
    <dbReference type="NCBI Taxonomy" id="65129"/>
    <lineage>
        <taxon>Eukaryota</taxon>
        <taxon>Sar</taxon>
        <taxon>Alveolata</taxon>
        <taxon>Ciliophora</taxon>
        <taxon>Intramacronucleata</taxon>
        <taxon>Oligohymenophorea</taxon>
        <taxon>Peniculida</taxon>
        <taxon>Parameciidae</taxon>
        <taxon>Paramecium</taxon>
    </lineage>
</organism>
<evidence type="ECO:0000256" key="1">
    <source>
        <dbReference type="SAM" id="Phobius"/>
    </source>
</evidence>
<keyword evidence="1" id="KW-0472">Membrane</keyword>
<keyword evidence="3" id="KW-1185">Reference proteome</keyword>